<evidence type="ECO:0000256" key="3">
    <source>
        <dbReference type="ARBA" id="ARBA00044493"/>
    </source>
</evidence>
<dbReference type="FunFam" id="1.25.40.10:FF:000266">
    <property type="entry name" value="Pentatricopeptide repeat domain-containing protein"/>
    <property type="match status" value="1"/>
</dbReference>
<dbReference type="Pfam" id="PF24603">
    <property type="entry name" value="TPR_30"/>
    <property type="match status" value="1"/>
</dbReference>
<feature type="domain" description="Tetratricopeptide repeat" evidence="7">
    <location>
        <begin position="505"/>
        <end position="601"/>
    </location>
</feature>
<evidence type="ECO:0000259" key="7">
    <source>
        <dbReference type="Pfam" id="PF24603"/>
    </source>
</evidence>
<dbReference type="OrthoDB" id="411857at2759"/>
<proteinExistence type="inferred from homology"/>
<dbReference type="EMBL" id="MU001672">
    <property type="protein sequence ID" value="KAF2460959.1"/>
    <property type="molecule type" value="Genomic_DNA"/>
</dbReference>
<dbReference type="Pfam" id="PF01535">
    <property type="entry name" value="PPR"/>
    <property type="match status" value="2"/>
</dbReference>
<sequence>MVFKTLHLARQSLAKTFTHGYAQSVVAASQSSYASQNNSFGTLSHFSSRFSKVGSQNQAQYGFQSSANQSGAAGTAKNDHSRLDLTEYYNAWQKHKLGKDEWRQFQFAKRIEWKPSTAVPDEKAGKEENGVVAKEGNAEEAPSRPAAERSYSDSKIVDFKRAVGDDAEAQAIAQGIEKSKGDVQEAVETVESAAEDAATVATADRTSPVGASVFSESLDRGRTSTPATSISESDAYADQLIKLADGQQYAEIPAVFEAMLRSGVRPNTSAYNALLAAAINLPRAKHQVVPKVLDVYSDMLRRRVRPDAATFSILVELLSVRALDVLAMRKELQEKLLRYGGMEEAGKFMFRSNETEYDILAEDDSVSTAIKLFDTSVSMKANAFEEQTYKIVISACAEHDRVADMVRLYAHMETQNVTPSGDVFVAMIQSFARAGDLRSAVECYEEYKVLAMDNDAGKNTMIRKDDEVYASLVKAYNICGRTEGGDRFVSKLDSEFQGTEHLGVVQSAVALKSRLPLWLKEGKFEEAFTYATDKLSGQAQNAALEMICIQAADQNKVNAATSTFESLAENIDKSEVAMAMSAMHIRHGNLEAAEPFWKILELASTRPQFIEPTAMHTVALIGSGHAEMGLRQARSMFGRIRDSQSGSKHAKMEVVEQIDEAIEVVGHFMSKRGIMLSPTASMELIWTMIENGGLVTSVAGHLLAGFGPDGIVQLGWEDLCLLIQVQAGMILNNSVMDIANAARFGHLVEIVTSSGMMADKQTSTLIEKALLKLDRPDLVHRWNAYKYPPVVEPPAFSPVTPYPAYAHASPVPAAPAYDDSYDPYTATTDNKGSVAITDLLEKTSGKSSTHLNEALVKFKNMRRAGRHPRFFTYAKLISAAAKENRFELAQDILNLAKQDVPFLPQCRIVRYGWNTILDAMVAASLTTGHRQLAHRFHQDLLDMGGAPSANTFGLYITTLKESTKTFDEATEAVKIFLRAKSEGVEPSSFLYNALIGKLGKARRIDDCLFYFAEMRNLGIRPTSVTYGTIVNALCRVSDEKFAEELFEEMESMPNYKPRPAPYHSLMQFFLTTKRDRAKVLAYYERMRARGIAPTTHTYKLLIDTHATLEPVDMAAAEKVLDDIKVSGQRPEAVHFASLIHAKGCVAHDMNGARALFDKVLAEGLARPQACLYQALCESLVANHAVADTTPVVADMRRRGVDLTPYIANSLIHGWASVARDIVRAREIYDSVPVERREPSTYEAMTRAFMAAGEKDEAMKVVEEGLSRGYPVAVANKILELVQGGKAAEAGVAAPPKA</sequence>
<feature type="compositionally biased region" description="Basic and acidic residues" evidence="6">
    <location>
        <begin position="120"/>
        <end position="129"/>
    </location>
</feature>
<comment type="function">
    <text evidence="3">Regulates mitochondrial small subunit maturation by controlling 15S rRNA 5'-end processing. Localizes to the 5' precursor of the 15S rRNA in a position that is subsequently occupied by mS47 in the mature yeast mtSSU. Uses structure and sequence-specific RNA recognition, binding to a single-stranded region of the precursor and specifically recognizing bases -6 to -1. The exchange of Ccm1 for mS47 is coupled to the irreversible removal of precursor rRNA that is accompanied by conformational changes of the mitoribosomal proteins uS5m and mS26. These conformational changes signal completion of 5'-end rRNA processing through protection of the mature 5'-end of the 15S rRNA and stabilization of mS47. The removal of the 5' precursor together with the dissociation of Ccm1 may be catalyzed by the 5'-3' exoribonuclease Pet127. Involved in the specific removal of group I introns in mitochondrial encoded transcripts.</text>
</comment>
<organism evidence="8 9">
    <name type="scientific">Lineolata rhizophorae</name>
    <dbReference type="NCBI Taxonomy" id="578093"/>
    <lineage>
        <taxon>Eukaryota</taxon>
        <taxon>Fungi</taxon>
        <taxon>Dikarya</taxon>
        <taxon>Ascomycota</taxon>
        <taxon>Pezizomycotina</taxon>
        <taxon>Dothideomycetes</taxon>
        <taxon>Dothideomycetes incertae sedis</taxon>
        <taxon>Lineolatales</taxon>
        <taxon>Lineolataceae</taxon>
        <taxon>Lineolata</taxon>
    </lineage>
</organism>
<gene>
    <name evidence="8" type="ORF">BDY21DRAFT_383766</name>
</gene>
<evidence type="ECO:0000256" key="1">
    <source>
        <dbReference type="ARBA" id="ARBA00006192"/>
    </source>
</evidence>
<feature type="repeat" description="PPR" evidence="5">
    <location>
        <begin position="987"/>
        <end position="1021"/>
    </location>
</feature>
<evidence type="ECO:0000313" key="9">
    <source>
        <dbReference type="Proteomes" id="UP000799766"/>
    </source>
</evidence>
<name>A0A6A6PAS2_9PEZI</name>
<dbReference type="PANTHER" id="PTHR47447:SF17">
    <property type="entry name" value="OS12G0638900 PROTEIN"/>
    <property type="match status" value="1"/>
</dbReference>
<dbReference type="Pfam" id="PF13041">
    <property type="entry name" value="PPR_2"/>
    <property type="match status" value="1"/>
</dbReference>
<reference evidence="8" key="1">
    <citation type="journal article" date="2020" name="Stud. Mycol.">
        <title>101 Dothideomycetes genomes: a test case for predicting lifestyles and emergence of pathogens.</title>
        <authorList>
            <person name="Haridas S."/>
            <person name="Albert R."/>
            <person name="Binder M."/>
            <person name="Bloem J."/>
            <person name="Labutti K."/>
            <person name="Salamov A."/>
            <person name="Andreopoulos B."/>
            <person name="Baker S."/>
            <person name="Barry K."/>
            <person name="Bills G."/>
            <person name="Bluhm B."/>
            <person name="Cannon C."/>
            <person name="Castanera R."/>
            <person name="Culley D."/>
            <person name="Daum C."/>
            <person name="Ezra D."/>
            <person name="Gonzalez J."/>
            <person name="Henrissat B."/>
            <person name="Kuo A."/>
            <person name="Liang C."/>
            <person name="Lipzen A."/>
            <person name="Lutzoni F."/>
            <person name="Magnuson J."/>
            <person name="Mondo S."/>
            <person name="Nolan M."/>
            <person name="Ohm R."/>
            <person name="Pangilinan J."/>
            <person name="Park H.-J."/>
            <person name="Ramirez L."/>
            <person name="Alfaro M."/>
            <person name="Sun H."/>
            <person name="Tritt A."/>
            <person name="Yoshinaga Y."/>
            <person name="Zwiers L.-H."/>
            <person name="Turgeon B."/>
            <person name="Goodwin S."/>
            <person name="Spatafora J."/>
            <person name="Crous P."/>
            <person name="Grigoriev I."/>
        </authorList>
    </citation>
    <scope>NUCLEOTIDE SEQUENCE</scope>
    <source>
        <strain evidence="8">ATCC 16933</strain>
    </source>
</reference>
<dbReference type="Proteomes" id="UP000799766">
    <property type="component" value="Unassembled WGS sequence"/>
</dbReference>
<feature type="repeat" description="PPR" evidence="5">
    <location>
        <begin position="1237"/>
        <end position="1271"/>
    </location>
</feature>
<dbReference type="InterPro" id="IPR002885">
    <property type="entry name" value="PPR_rpt"/>
</dbReference>
<evidence type="ECO:0000256" key="6">
    <source>
        <dbReference type="SAM" id="MobiDB-lite"/>
    </source>
</evidence>
<dbReference type="InterPro" id="IPR057585">
    <property type="entry name" value="TPR_dom_fungi"/>
</dbReference>
<evidence type="ECO:0000256" key="2">
    <source>
        <dbReference type="ARBA" id="ARBA00022737"/>
    </source>
</evidence>
<comment type="similarity">
    <text evidence="1">Belongs to the CCM1 family.</text>
</comment>
<feature type="region of interest" description="Disordered" evidence="6">
    <location>
        <begin position="211"/>
        <end position="230"/>
    </location>
</feature>
<evidence type="ECO:0000256" key="5">
    <source>
        <dbReference type="PROSITE-ProRule" id="PRU00708"/>
    </source>
</evidence>
<dbReference type="PROSITE" id="PS51375">
    <property type="entry name" value="PPR"/>
    <property type="match status" value="4"/>
</dbReference>
<dbReference type="NCBIfam" id="TIGR00756">
    <property type="entry name" value="PPR"/>
    <property type="match status" value="3"/>
</dbReference>
<dbReference type="Gene3D" id="1.25.40.10">
    <property type="entry name" value="Tetratricopeptide repeat domain"/>
    <property type="match status" value="6"/>
</dbReference>
<dbReference type="InterPro" id="IPR011990">
    <property type="entry name" value="TPR-like_helical_dom_sf"/>
</dbReference>
<feature type="repeat" description="PPR" evidence="5">
    <location>
        <begin position="1022"/>
        <end position="1052"/>
    </location>
</feature>
<accession>A0A6A6PAS2</accession>
<feature type="region of interest" description="Disordered" evidence="6">
    <location>
        <begin position="118"/>
        <end position="152"/>
    </location>
</feature>
<dbReference type="PANTHER" id="PTHR47447">
    <property type="entry name" value="OS03G0856100 PROTEIN"/>
    <property type="match status" value="1"/>
</dbReference>
<evidence type="ECO:0000313" key="8">
    <source>
        <dbReference type="EMBL" id="KAF2460959.1"/>
    </source>
</evidence>
<feature type="repeat" description="PPR" evidence="5">
    <location>
        <begin position="385"/>
        <end position="419"/>
    </location>
</feature>
<protein>
    <recommendedName>
        <fullName evidence="7">Tetratricopeptide repeat domain-containing protein</fullName>
    </recommendedName>
</protein>
<keyword evidence="9" id="KW-1185">Reference proteome</keyword>
<comment type="subunit">
    <text evidence="4">Binds to mitochondrial small subunit 15S rRNA.</text>
</comment>
<evidence type="ECO:0000256" key="4">
    <source>
        <dbReference type="ARBA" id="ARBA00044511"/>
    </source>
</evidence>
<keyword evidence="2" id="KW-0677">Repeat</keyword>